<sequence length="253" mass="29061">MSGSSESTSENIIKSKKRVQNHGEVFTPKRIVKKMLDFPNIREACQNLTSTFLEPAAGEGAFLVEVLNRKMKMVAKNYADDLTRYENYSLLALSTLYGVELLEDNAQKCVMNMYQVYYEAYQQQAMKHGAKMKNKVLDSAKLIISNNIAQGNFLTKLSANGNPIVFSEWQPVNLRKDAKIIKVQRTEYTIEDIIDGVEKELGEPSTHSVKVEQLNLFDLFYNEEVDETEEKRMKYVPVKITDVYKEEMEEVDE</sequence>
<proteinExistence type="predicted"/>
<dbReference type="PATRIC" id="fig|1392.242.peg.4632"/>
<dbReference type="EMBL" id="LDPG01000039">
    <property type="protein sequence ID" value="KLV14090.1"/>
    <property type="molecule type" value="Genomic_DNA"/>
</dbReference>
<dbReference type="PRINTS" id="PR00507">
    <property type="entry name" value="N12N6MTFRASE"/>
</dbReference>
<accession>A0A0J1KC84</accession>
<name>A0A0J1KC84_BACAN</name>
<organism evidence="2 3">
    <name type="scientific">Bacillus anthracis</name>
    <name type="common">anthrax bacterium</name>
    <dbReference type="NCBI Taxonomy" id="1392"/>
    <lineage>
        <taxon>Bacteria</taxon>
        <taxon>Bacillati</taxon>
        <taxon>Bacillota</taxon>
        <taxon>Bacilli</taxon>
        <taxon>Bacillales</taxon>
        <taxon>Bacillaceae</taxon>
        <taxon>Bacillus</taxon>
        <taxon>Bacillus cereus group</taxon>
    </lineage>
</organism>
<protein>
    <submittedName>
        <fullName evidence="2">Methylase</fullName>
    </submittedName>
</protein>
<dbReference type="Proteomes" id="UP000035904">
    <property type="component" value="Unassembled WGS sequence"/>
</dbReference>
<dbReference type="AlphaFoldDB" id="A0A0J1KC84"/>
<gene>
    <name evidence="2" type="ORF">ABW01_28945</name>
</gene>
<feature type="domain" description="DNA methylase adenine-specific" evidence="1">
    <location>
        <begin position="17"/>
        <end position="133"/>
    </location>
</feature>
<dbReference type="RefSeq" id="WP_047957212.1">
    <property type="nucleotide sequence ID" value="NZ_LDPG01000039.1"/>
</dbReference>
<reference evidence="2 3" key="1">
    <citation type="submission" date="2015-05" db="EMBL/GenBank/DDBJ databases">
        <title>Whole genome sequence and identification of bacterial endophytes from Costus igneus.</title>
        <authorList>
            <person name="Lee Y.P."/>
            <person name="Gan H.M."/>
            <person name="Eng W."/>
            <person name="Wheatley M.S."/>
            <person name="Caraballo A."/>
            <person name="Polter S."/>
            <person name="Savka M.A."/>
            <person name="Hudson A.O."/>
        </authorList>
    </citation>
    <scope>NUCLEOTIDE SEQUENCE [LARGE SCALE GENOMIC DNA]</scope>
    <source>
        <strain evidence="2 3">RIT375</strain>
    </source>
</reference>
<dbReference type="Gene3D" id="3.40.50.150">
    <property type="entry name" value="Vaccinia Virus protein VP39"/>
    <property type="match status" value="1"/>
</dbReference>
<dbReference type="InterPro" id="IPR029063">
    <property type="entry name" value="SAM-dependent_MTases_sf"/>
</dbReference>
<dbReference type="GO" id="GO:0003677">
    <property type="term" value="F:DNA binding"/>
    <property type="evidence" value="ECO:0007669"/>
    <property type="project" value="InterPro"/>
</dbReference>
<dbReference type="Pfam" id="PF02384">
    <property type="entry name" value="N6_Mtase"/>
    <property type="match status" value="1"/>
</dbReference>
<evidence type="ECO:0000313" key="3">
    <source>
        <dbReference type="Proteomes" id="UP000035904"/>
    </source>
</evidence>
<comment type="caution">
    <text evidence="2">The sequence shown here is derived from an EMBL/GenBank/DDBJ whole genome shotgun (WGS) entry which is preliminary data.</text>
</comment>
<dbReference type="InterPro" id="IPR003356">
    <property type="entry name" value="DNA_methylase_A-5"/>
</dbReference>
<dbReference type="SUPFAM" id="SSF53335">
    <property type="entry name" value="S-adenosyl-L-methionine-dependent methyltransferases"/>
    <property type="match status" value="1"/>
</dbReference>
<keyword evidence="2" id="KW-0489">Methyltransferase</keyword>
<keyword evidence="2" id="KW-0808">Transferase</keyword>
<dbReference type="REBASE" id="126833">
    <property type="entry name" value="M.Ban375ORF28940P"/>
</dbReference>
<dbReference type="GO" id="GO:0032259">
    <property type="term" value="P:methylation"/>
    <property type="evidence" value="ECO:0007669"/>
    <property type="project" value="UniProtKB-KW"/>
</dbReference>
<evidence type="ECO:0000313" key="2">
    <source>
        <dbReference type="EMBL" id="KLV14090.1"/>
    </source>
</evidence>
<dbReference type="GO" id="GO:0008170">
    <property type="term" value="F:N-methyltransferase activity"/>
    <property type="evidence" value="ECO:0007669"/>
    <property type="project" value="InterPro"/>
</dbReference>
<evidence type="ECO:0000259" key="1">
    <source>
        <dbReference type="Pfam" id="PF02384"/>
    </source>
</evidence>